<dbReference type="Gene3D" id="1.10.10.10">
    <property type="entry name" value="Winged helix-like DNA-binding domain superfamily/Winged helix DNA-binding domain"/>
    <property type="match status" value="1"/>
</dbReference>
<feature type="region of interest" description="Disordered" evidence="6">
    <location>
        <begin position="68"/>
        <end position="98"/>
    </location>
</feature>
<dbReference type="SUPFAM" id="SSF48498">
    <property type="entry name" value="Tetracyclin repressor-like, C-terminal domain"/>
    <property type="match status" value="1"/>
</dbReference>
<dbReference type="InterPro" id="IPR003012">
    <property type="entry name" value="Tet_transcr_reg_TetR"/>
</dbReference>
<name>A0ABW4F2Q8_9PSEU</name>
<feature type="domain" description="HTH gntR-type" evidence="7">
    <location>
        <begin position="4"/>
        <end position="72"/>
    </location>
</feature>
<dbReference type="InterPro" id="IPR036388">
    <property type="entry name" value="WH-like_DNA-bd_sf"/>
</dbReference>
<dbReference type="InterPro" id="IPR004111">
    <property type="entry name" value="Repressor_TetR_C"/>
</dbReference>
<dbReference type="SUPFAM" id="SSF46689">
    <property type="entry name" value="Homeodomain-like"/>
    <property type="match status" value="1"/>
</dbReference>
<keyword evidence="2" id="KW-0805">Transcription regulation</keyword>
<dbReference type="Pfam" id="PF00440">
    <property type="entry name" value="TetR_N"/>
    <property type="match status" value="1"/>
</dbReference>
<dbReference type="CDD" id="cd07377">
    <property type="entry name" value="WHTH_GntR"/>
    <property type="match status" value="1"/>
</dbReference>
<evidence type="ECO:0000259" key="7">
    <source>
        <dbReference type="PROSITE" id="PS50949"/>
    </source>
</evidence>
<evidence type="ECO:0000313" key="9">
    <source>
        <dbReference type="EMBL" id="MFD1521617.1"/>
    </source>
</evidence>
<dbReference type="Gene3D" id="1.10.357.10">
    <property type="entry name" value="Tetracycline Repressor, domain 2"/>
    <property type="match status" value="1"/>
</dbReference>
<evidence type="ECO:0000256" key="4">
    <source>
        <dbReference type="ARBA" id="ARBA00023163"/>
    </source>
</evidence>
<gene>
    <name evidence="9" type="ORF">ACFSJD_29255</name>
</gene>
<dbReference type="PROSITE" id="PS50977">
    <property type="entry name" value="HTH_TETR_2"/>
    <property type="match status" value="1"/>
</dbReference>
<evidence type="ECO:0000256" key="2">
    <source>
        <dbReference type="ARBA" id="ARBA00023015"/>
    </source>
</evidence>
<keyword evidence="1" id="KW-0678">Repressor</keyword>
<accession>A0ABW4F2Q8</accession>
<feature type="DNA-binding region" description="H-T-H motif" evidence="5">
    <location>
        <begin position="128"/>
        <end position="147"/>
    </location>
</feature>
<dbReference type="InterPro" id="IPR009057">
    <property type="entry name" value="Homeodomain-like_sf"/>
</dbReference>
<keyword evidence="4" id="KW-0804">Transcription</keyword>
<comment type="caution">
    <text evidence="9">The sequence shown here is derived from an EMBL/GenBank/DDBJ whole genome shotgun (WGS) entry which is preliminary data.</text>
</comment>
<dbReference type="InterPro" id="IPR036390">
    <property type="entry name" value="WH_DNA-bd_sf"/>
</dbReference>
<protein>
    <submittedName>
        <fullName evidence="9">TetR/AcrR family transcriptional regulator C-terminal domain-containing protein</fullName>
    </submittedName>
</protein>
<evidence type="ECO:0000256" key="1">
    <source>
        <dbReference type="ARBA" id="ARBA00022491"/>
    </source>
</evidence>
<evidence type="ECO:0000256" key="6">
    <source>
        <dbReference type="SAM" id="MobiDB-lite"/>
    </source>
</evidence>
<proteinExistence type="predicted"/>
<dbReference type="InterPro" id="IPR001647">
    <property type="entry name" value="HTH_TetR"/>
</dbReference>
<dbReference type="InterPro" id="IPR036271">
    <property type="entry name" value="Tet_transcr_reg_TetR-rel_C_sf"/>
</dbReference>
<dbReference type="Gene3D" id="1.10.10.60">
    <property type="entry name" value="Homeodomain-like"/>
    <property type="match status" value="1"/>
</dbReference>
<evidence type="ECO:0000259" key="8">
    <source>
        <dbReference type="PROSITE" id="PS50977"/>
    </source>
</evidence>
<reference evidence="10" key="1">
    <citation type="journal article" date="2019" name="Int. J. Syst. Evol. Microbiol.">
        <title>The Global Catalogue of Microorganisms (GCM) 10K type strain sequencing project: providing services to taxonomists for standard genome sequencing and annotation.</title>
        <authorList>
            <consortium name="The Broad Institute Genomics Platform"/>
            <consortium name="The Broad Institute Genome Sequencing Center for Infectious Disease"/>
            <person name="Wu L."/>
            <person name="Ma J."/>
        </authorList>
    </citation>
    <scope>NUCLEOTIDE SEQUENCE [LARGE SCALE GENOMIC DNA]</scope>
    <source>
        <strain evidence="10">CCM 7043</strain>
    </source>
</reference>
<evidence type="ECO:0000256" key="5">
    <source>
        <dbReference type="PROSITE-ProRule" id="PRU00335"/>
    </source>
</evidence>
<dbReference type="PROSITE" id="PS50949">
    <property type="entry name" value="HTH_GNTR"/>
    <property type="match status" value="1"/>
</dbReference>
<dbReference type="Pfam" id="PF00392">
    <property type="entry name" value="GntR"/>
    <property type="match status" value="1"/>
</dbReference>
<dbReference type="EMBL" id="JBHUCO010000037">
    <property type="protein sequence ID" value="MFD1521617.1"/>
    <property type="molecule type" value="Genomic_DNA"/>
</dbReference>
<dbReference type="PANTHER" id="PTHR44846:SF17">
    <property type="entry name" value="GNTR-FAMILY TRANSCRIPTIONAL REGULATOR"/>
    <property type="match status" value="1"/>
</dbReference>
<evidence type="ECO:0000313" key="10">
    <source>
        <dbReference type="Proteomes" id="UP001597114"/>
    </source>
</evidence>
<organism evidence="9 10">
    <name type="scientific">Pseudonocardia yunnanensis</name>
    <dbReference type="NCBI Taxonomy" id="58107"/>
    <lineage>
        <taxon>Bacteria</taxon>
        <taxon>Bacillati</taxon>
        <taxon>Actinomycetota</taxon>
        <taxon>Actinomycetes</taxon>
        <taxon>Pseudonocardiales</taxon>
        <taxon>Pseudonocardiaceae</taxon>
        <taxon>Pseudonocardia</taxon>
    </lineage>
</organism>
<keyword evidence="3 5" id="KW-0238">DNA-binding</keyword>
<dbReference type="SUPFAM" id="SSF46785">
    <property type="entry name" value="Winged helix' DNA-binding domain"/>
    <property type="match status" value="1"/>
</dbReference>
<dbReference type="Pfam" id="PF02909">
    <property type="entry name" value="TetR_C_1"/>
    <property type="match status" value="1"/>
</dbReference>
<feature type="compositionally biased region" description="Low complexity" evidence="6">
    <location>
        <begin position="83"/>
        <end position="93"/>
    </location>
</feature>
<keyword evidence="10" id="KW-1185">Reference proteome</keyword>
<sequence>MESSPPYARIVAELRRRIETGELAPGDRVPSTREITRGFGVAMATATKALGVLRQEGLVRAVPGSGTVVETRPGATQPRTVVPPAASEPSLEPARPRVRPAPDAALTPERIVAVAVAIADAEGLDGLSMRRVAAELGAATMALYRHVVDKDDLVLRMLDAALGEWRAPADAPDGWRPRLEIAGRTLWTLFRRHPWLAPAMSMTRPQAVAGGLALSEWTLAALDSSGADHVTLMTVYLTLVNYVRGTAVNLEPEAEAEAATGLNPDQWMDTQEAAVRSIVGDGRFPTFVRVLSTPYDFDLDTLFEFGLQRLLDGFAVVIPQGPRPAA</sequence>
<feature type="domain" description="HTH tetR-type" evidence="8">
    <location>
        <begin position="105"/>
        <end position="165"/>
    </location>
</feature>
<dbReference type="InterPro" id="IPR050679">
    <property type="entry name" value="Bact_HTH_transcr_reg"/>
</dbReference>
<dbReference type="Proteomes" id="UP001597114">
    <property type="component" value="Unassembled WGS sequence"/>
</dbReference>
<evidence type="ECO:0000256" key="3">
    <source>
        <dbReference type="ARBA" id="ARBA00023125"/>
    </source>
</evidence>
<dbReference type="SMART" id="SM00345">
    <property type="entry name" value="HTH_GNTR"/>
    <property type="match status" value="1"/>
</dbReference>
<dbReference type="RefSeq" id="WP_344724047.1">
    <property type="nucleotide sequence ID" value="NZ_BAAAUS010000024.1"/>
</dbReference>
<dbReference type="InterPro" id="IPR000524">
    <property type="entry name" value="Tscrpt_reg_HTH_GntR"/>
</dbReference>
<dbReference type="PRINTS" id="PR00400">
    <property type="entry name" value="TETREPRESSOR"/>
</dbReference>
<dbReference type="PANTHER" id="PTHR44846">
    <property type="entry name" value="MANNOSYL-D-GLYCERATE TRANSPORT/METABOLISM SYSTEM REPRESSOR MNGR-RELATED"/>
    <property type="match status" value="1"/>
</dbReference>